<dbReference type="Gene3D" id="2.60.40.60">
    <property type="entry name" value="Cadherins"/>
    <property type="match status" value="6"/>
</dbReference>
<dbReference type="PRINTS" id="PR00205">
    <property type="entry name" value="CADHERIN"/>
</dbReference>
<dbReference type="SMART" id="SM00112">
    <property type="entry name" value="CA"/>
    <property type="match status" value="6"/>
</dbReference>
<dbReference type="InterPro" id="IPR050174">
    <property type="entry name" value="Protocadherin/Cadherin-CA"/>
</dbReference>
<comment type="subcellular location">
    <subcellularLocation>
        <location evidence="1">Membrane</location>
        <topology evidence="1">Single-pass membrane protein</topology>
    </subcellularLocation>
</comment>
<feature type="domain" description="Cadherin" evidence="6">
    <location>
        <begin position="2597"/>
        <end position="2703"/>
    </location>
</feature>
<reference evidence="7" key="2">
    <citation type="journal article" date="2013" name="Mar. Genomics">
        <title>Expression of sulfatases in Rhodopirellula baltica and the diversity of sulfatases in the genus Rhodopirellula.</title>
        <authorList>
            <person name="Wegner C.E."/>
            <person name="Richter-Heitmann T."/>
            <person name="Klindworth A."/>
            <person name="Klockow C."/>
            <person name="Richter M."/>
            <person name="Achstetter T."/>
            <person name="Glockner F.O."/>
            <person name="Harder J."/>
        </authorList>
    </citation>
    <scope>NUCLEOTIDE SEQUENCE [LARGE SCALE GENOMIC DNA]</scope>
    <source>
        <strain evidence="7">6C</strain>
    </source>
</reference>
<protein>
    <submittedName>
        <fullName evidence="7">Protein containing Cadherin domain protein</fullName>
    </submittedName>
</protein>
<dbReference type="Proteomes" id="UP000011529">
    <property type="component" value="Unassembled WGS sequence"/>
</dbReference>
<dbReference type="Pfam" id="PF00028">
    <property type="entry name" value="Cadherin"/>
    <property type="match status" value="3"/>
</dbReference>
<feature type="domain" description="Cadherin" evidence="6">
    <location>
        <begin position="554"/>
        <end position="654"/>
    </location>
</feature>
<dbReference type="InterPro" id="IPR040853">
    <property type="entry name" value="RapA2_cadherin-like"/>
</dbReference>
<dbReference type="Gene3D" id="2.60.40.10">
    <property type="entry name" value="Immunoglobulins"/>
    <property type="match status" value="2"/>
</dbReference>
<feature type="domain" description="Cadherin" evidence="6">
    <location>
        <begin position="1"/>
        <end position="103"/>
    </location>
</feature>
<dbReference type="PATRIC" id="fig|1263867.3.peg.248"/>
<keyword evidence="3" id="KW-1133">Transmembrane helix</keyword>
<dbReference type="NCBIfam" id="NF012211">
    <property type="entry name" value="tand_rpt_95"/>
    <property type="match status" value="1"/>
</dbReference>
<dbReference type="PANTHER" id="PTHR24028:SF328">
    <property type="entry name" value="CADHERIN-3"/>
    <property type="match status" value="1"/>
</dbReference>
<accession>M2APU8</accession>
<dbReference type="GO" id="GO:0007156">
    <property type="term" value="P:homophilic cell adhesion via plasma membrane adhesion molecules"/>
    <property type="evidence" value="ECO:0007669"/>
    <property type="project" value="InterPro"/>
</dbReference>
<gene>
    <name evidence="7" type="ORF">RE6C_00228</name>
</gene>
<comment type="caution">
    <text evidence="7">The sequence shown here is derived from an EMBL/GenBank/DDBJ whole genome shotgun (WGS) entry which is preliminary data.</text>
</comment>
<dbReference type="GO" id="GO:0005886">
    <property type="term" value="C:plasma membrane"/>
    <property type="evidence" value="ECO:0007669"/>
    <property type="project" value="TreeGrafter"/>
</dbReference>
<dbReference type="InterPro" id="IPR002126">
    <property type="entry name" value="Cadherin-like_dom"/>
</dbReference>
<feature type="compositionally biased region" description="Gly residues" evidence="5">
    <location>
        <begin position="3001"/>
        <end position="3030"/>
    </location>
</feature>
<keyword evidence="3" id="KW-0472">Membrane</keyword>
<dbReference type="Pfam" id="PF17963">
    <property type="entry name" value="Big_9"/>
    <property type="match status" value="1"/>
</dbReference>
<keyword evidence="4" id="KW-0325">Glycoprotein</keyword>
<keyword evidence="8" id="KW-1185">Reference proteome</keyword>
<reference evidence="7" key="1">
    <citation type="submission" date="2012-11" db="EMBL/GenBank/DDBJ databases">
        <title>Permanent draft genomes of Rhodopirellula europaea strain SH398 and 6C.</title>
        <authorList>
            <person name="Richter M."/>
            <person name="Richter-Heitmann T."/>
            <person name="Frank C."/>
            <person name="Harder J."/>
            <person name="Glockner F.O."/>
        </authorList>
    </citation>
    <scope>NUCLEOTIDE SEQUENCE</scope>
    <source>
        <strain evidence="7">6C</strain>
    </source>
</reference>
<dbReference type="CDD" id="cd11304">
    <property type="entry name" value="Cadherin_repeat"/>
    <property type="match status" value="6"/>
</dbReference>
<dbReference type="InterPro" id="IPR006626">
    <property type="entry name" value="PbH1"/>
</dbReference>
<evidence type="ECO:0000256" key="5">
    <source>
        <dbReference type="SAM" id="MobiDB-lite"/>
    </source>
</evidence>
<evidence type="ECO:0000313" key="7">
    <source>
        <dbReference type="EMBL" id="EMB19110.1"/>
    </source>
</evidence>
<feature type="compositionally biased region" description="Polar residues" evidence="5">
    <location>
        <begin position="3063"/>
        <end position="3072"/>
    </location>
</feature>
<feature type="domain" description="Cadherin" evidence="6">
    <location>
        <begin position="2493"/>
        <end position="2597"/>
    </location>
</feature>
<evidence type="ECO:0000256" key="2">
    <source>
        <dbReference type="ARBA" id="ARBA00022692"/>
    </source>
</evidence>
<dbReference type="SUPFAM" id="SSF49313">
    <property type="entry name" value="Cadherin-like"/>
    <property type="match status" value="7"/>
</dbReference>
<feature type="region of interest" description="Disordered" evidence="5">
    <location>
        <begin position="2372"/>
        <end position="2395"/>
    </location>
</feature>
<dbReference type="GO" id="GO:0005509">
    <property type="term" value="F:calcium ion binding"/>
    <property type="evidence" value="ECO:0007669"/>
    <property type="project" value="InterPro"/>
</dbReference>
<dbReference type="PROSITE" id="PS50268">
    <property type="entry name" value="CADHERIN_2"/>
    <property type="match status" value="7"/>
</dbReference>
<evidence type="ECO:0000259" key="6">
    <source>
        <dbReference type="PROSITE" id="PS50268"/>
    </source>
</evidence>
<feature type="compositionally biased region" description="Polar residues" evidence="5">
    <location>
        <begin position="2372"/>
        <end position="2387"/>
    </location>
</feature>
<proteinExistence type="predicted"/>
<dbReference type="NCBIfam" id="TIGR01965">
    <property type="entry name" value="VCBS_repeat"/>
    <property type="match status" value="7"/>
</dbReference>
<evidence type="ECO:0000313" key="8">
    <source>
        <dbReference type="Proteomes" id="UP000011529"/>
    </source>
</evidence>
<dbReference type="EMBL" id="ANMO01000011">
    <property type="protein sequence ID" value="EMB19110.1"/>
    <property type="molecule type" value="Genomic_DNA"/>
</dbReference>
<keyword evidence="2" id="KW-0812">Transmembrane</keyword>
<dbReference type="PANTHER" id="PTHR24028">
    <property type="entry name" value="CADHERIN-87A"/>
    <property type="match status" value="1"/>
</dbReference>
<dbReference type="InterPro" id="IPR015919">
    <property type="entry name" value="Cadherin-like_sf"/>
</dbReference>
<feature type="region of interest" description="Disordered" evidence="5">
    <location>
        <begin position="2997"/>
        <end position="3116"/>
    </location>
</feature>
<feature type="domain" description="Cadherin" evidence="6">
    <location>
        <begin position="1462"/>
        <end position="1563"/>
    </location>
</feature>
<feature type="domain" description="Cadherin" evidence="6">
    <location>
        <begin position="2814"/>
        <end position="2909"/>
    </location>
</feature>
<evidence type="ECO:0000256" key="1">
    <source>
        <dbReference type="ARBA" id="ARBA00004167"/>
    </source>
</evidence>
<feature type="domain" description="Cadherin" evidence="6">
    <location>
        <begin position="2710"/>
        <end position="2804"/>
    </location>
</feature>
<evidence type="ECO:0000256" key="3">
    <source>
        <dbReference type="ARBA" id="ARBA00022989"/>
    </source>
</evidence>
<evidence type="ECO:0000256" key="4">
    <source>
        <dbReference type="ARBA" id="ARBA00023180"/>
    </source>
</evidence>
<name>M2APU8_9BACT</name>
<organism evidence="7 8">
    <name type="scientific">Rhodopirellula europaea 6C</name>
    <dbReference type="NCBI Taxonomy" id="1263867"/>
    <lineage>
        <taxon>Bacteria</taxon>
        <taxon>Pseudomonadati</taxon>
        <taxon>Planctomycetota</taxon>
        <taxon>Planctomycetia</taxon>
        <taxon>Pirellulales</taxon>
        <taxon>Pirellulaceae</taxon>
        <taxon>Rhodopirellula</taxon>
    </lineage>
</organism>
<sequence length="3237" mass="328499">MTQVTATDADLPGDTLTYSLIGGPDQSRFSIDGSGNLTFSTAPDFENPTDSGLDNIYNVTVQVSDGVYTDTQSMTINVQDMESTALVVTTTSDVDDSGLGATYTIEELYAVGGGADGHISLREAMIAANMTAGEDSISFNISTSDAGYVDPDAIPGNGNEYWKITANTGYTFTDTVTIDARTQGGYANAPVIEITGDGSFNTFSLQNHSGSTIAGLSLTNSLRGVFLSGGDSHTIVGNYFGLQTDGETISGIGSMGVSASGSDNNLIGDTGVTNRNVFAGGGGNGIFIDATSDGTVIQNNYIGVNAAGDTDLGFTTAGINVSGTGTLIGTDGDGSDDSLEGNLIAGSSNNIRLLGDNTTISGNTIGSSGMTQTTGVLIGAGTVGTTIGGTAADTGNVITAHSGRGISVNGDGEVAILGNAIYGNALLPIDLNTDGPDTNDGALNPTLANDGMDAPVVTTANLDGTTLSLDGFIGVSALGDADFANARVEFFLSDGTGSSEFLGFLTADANGLFSGDLTVSGVVDTDKIIATATLGGTVTSEYGNEFDVNVAPHDLNPNSATVNENTDTSGGLVVATLLTSDVDPGDSATYSVVGGADAGVFSISGDQLVLTDGVLDHETQSSYTVRIRTTDGGGMFREEDVVVSVNDLNEAPIITGPASATVGESQSITFDAVGSGLIDTYDDDGDGLSITVTASDASITLAQTTGLTIVDGDGSDGTLSFSGSQADIDTALDGLVYQSDSGFNGVATLTIDASDGSLSDQHIVSITVNPGQTVFVWDGGGSSNDWTDADNWNHDRVPEADDVVVFNATSSKDSTLDAAFAGSISEIQVNAGYTGTLTFATGLTNTGDFIIADGTVDTNGQAIDMEGFINVTGGTLTIDGSTLNLADDFIHSGGTLNTNGSTLYFDGSGDRSLQTSAEIDNIEIDHVGALTFLSDLSFAGDFTHSQGTVDFRGHEVSVAGTTGQTVDASGLTFDDFEFNNSNTVTIVGGLDIDGDLNYTNAVTINGGNVTAAGNITTIDSVWSGTSVLTLDGTADQTISTGGGAGELGNLVINKASGTVQLVDDIELGGDFTHTSGGFDTNGQTVEFQGHNTTIDAGSLTFEDVILNSTIAGSRVIVGTLDVDGDFTFANAGTLNNGQITVAGDITYSDDSYSGTTMIIADGTGDQIVSATSGTAKAEHLTINKASGTLTFGTDLTINGTLNHVAGSVADLTHTITFGNNSGTITASSINFDDVIFDSNYSKNISGVLNVGGDLTITSVNALNVGEIRVAGNITSSDTSVGGNSQITLNGTGTQTISGDDLSDGRLNIDKTSGVAVLADDLVLNGISQDLNVISGTLDLNGHTINATGEVVIDDSLLIGTGAITNGLTLDNDAIVRLSASSTSVYESIAIGGTLTLGLGAQLELDLTGMTAGGYLQDILTSTTLAGTFDAITLLNDSVGFTVYDEYNSPTGAVDIFLNSNPTGSVSDVSVNEDAPDTVIDLDAAFSDLEHADNELTYSLIGYSNPAFLDSANIDNGAGTLTLDYAAEQHGTTTITVRATDARGEFTDVTFNVTVNSIEDAPVVTGGPATSSLTETDSGLTDAGTFTVSDSDIADNVTAAVDSVAVSGTGASSIPGSLDNATLQSFLSVSPTAILDGTETTDTLTWNFNSGSEPFDFLANGETLILTYTISATDDSASTLSDTETVTVTITGTNDTPDVFVDTGDSAAETLTETDTTLTSSGTLTVSDLDLTDSVTSSVTGVVTSGTTTGLGSDNAALLAMMSSTAGVLDATELSDQLTWNFNSGGESFDYLASGESLTLTYTIEVTDSQGATDTQNITITVNGTGDAPVITGGPDTSSLTETDSGLTDTGTLTISDLDRTDNVTAAVDSVAVSGTGASSVPGSLDNATLQSFLSVSPTAILDGTETTDTLTWDFNSGAEAFDFLADGETLILTYAVSATDDDGTPLSDTETVTVTITGTNDSPDVYVDTGDSAAETLGKTGATLTTSGTLTVDDLDLTDSVTSTVNGVAASGDTTGLASNNAELLAMLTSTANVIDSNKLTDTLNWDFNSGSETFDYLAAGESLTLTYTITVADSQSATDTQNVVITITGNNNVPVITVETGDSAAETLTETDTTLTSTGTLTVTDVNLSDTVTSTVTGVASSGTTAGLGSDNAAILAMLSSTASVLDASETSDQLTWNFNSGGESFDYLASGETLTLTYTIEVTDSQGATDTQNVTITVNGTGDAPVITGGPDTSSLTETDSELTDTGTFTIEDLDRSDNVTAAVDSVAVSGTGASSVPGSLDTATLQSFLSVSPTAILDGTETTDTLTWSFNSGTEAFDFLANGETLILTYSVSATDDDGTSLSDTETVTVTITGTNDGPAASVDTGTANESGGVANATTGNDATGNVLTNDTDSDVTDSLTVVGVAAGSQGSASGSVASDVVGTFGTIQISSNGSYTFVVDENNATVQGLRTTSDTLQDVFTYTIEDSNGANSTAEITVTIRGANDNPHDLATTGLTVIETANNGTSVGTITHSDVDSGDTATFTLTDDANGRFAIDLNTGEVTVANTSQLDHETDTTHSITVRVTDTAGASYDETFVVTVTDANEHPVSTPIDSDAAVNEVDENSGAGTSVGITADAFDLDSTNSTVTYSLTSNPDGLFQIDPNTGEVTTSAVAIDREMHGAIRSITVQAASSDGSTATQTFNITINDLNEFNASTPTDSDLGTNEVDENVAIGTTVGVTADAFDLDATNNTITYSLSSNPGGRFQIDSNTGEVTVAGSIDREVSDRYDITVTATSSDTSSASQTFTIFINDLNEFAVVAGGDVDGSINEVNENSAAGTVVGVTVFATDSDATNNNIQYTMSDDAGGRFDVDLHSGVVTVASGSSLNFEDHTSHDIIVRSTSDDGSFIDQTFTIQILDVNEAPVALGDGVYTAIVGQGIELDSPHLLANDIDVDSDPLRVVIIAHPANGTLQIDLNGDVTYTPNAGYFGSDSFSYQADDGSLTSNTATVTIDVIPGSSGGTGGSSGGDGGGDSGGSTGSGDGGSDGDSGSDSGDSSGDSGGDTTIDGNANPVGPGGSTGQSENESTQTGRDKADANLGDGNGSESGEESAGDGSDARGQGVRATSNQSGRVGQRFGFGDSMFMYDILNGENGLLNGLEGDSELSTLLSWHLSDNGSVQINETYDNEEIHVGAVGTTLGLASIGYVLWALRGGMFIATMYAGIPSWRMLDPASLLSAYRGVDGAAQDKVEEMLD</sequence>
<dbReference type="InterPro" id="IPR010221">
    <property type="entry name" value="VCBS_dom"/>
</dbReference>
<feature type="compositionally biased region" description="Low complexity" evidence="5">
    <location>
        <begin position="3031"/>
        <end position="3048"/>
    </location>
</feature>
<dbReference type="Pfam" id="PF17803">
    <property type="entry name" value="Cadherin_4"/>
    <property type="match status" value="1"/>
</dbReference>
<dbReference type="SMART" id="SM00710">
    <property type="entry name" value="PbH1"/>
    <property type="match status" value="11"/>
</dbReference>
<dbReference type="InterPro" id="IPR013783">
    <property type="entry name" value="Ig-like_fold"/>
</dbReference>